<accession>A0A0P1IHY4</accession>
<dbReference type="InterPro" id="IPR036527">
    <property type="entry name" value="SCP2_sterol-bd_dom_sf"/>
</dbReference>
<dbReference type="RefSeq" id="WP_058283324.1">
    <property type="nucleotide sequence ID" value="NZ_CYUD01000013.1"/>
</dbReference>
<dbReference type="AlphaFoldDB" id="A0A0P1IHY4"/>
<dbReference type="STRING" id="1715692.RUE5091_03669"/>
<gene>
    <name evidence="2" type="ORF">RUE5091_03669</name>
</gene>
<proteinExistence type="predicted"/>
<evidence type="ECO:0000313" key="2">
    <source>
        <dbReference type="EMBL" id="CUK13663.1"/>
    </source>
</evidence>
<evidence type="ECO:0000313" key="3">
    <source>
        <dbReference type="Proteomes" id="UP000051260"/>
    </source>
</evidence>
<dbReference type="OrthoDB" id="9809312at2"/>
<organism evidence="2 3">
    <name type="scientific">Ruegeria denitrificans</name>
    <dbReference type="NCBI Taxonomy" id="1715692"/>
    <lineage>
        <taxon>Bacteria</taxon>
        <taxon>Pseudomonadati</taxon>
        <taxon>Pseudomonadota</taxon>
        <taxon>Alphaproteobacteria</taxon>
        <taxon>Rhodobacterales</taxon>
        <taxon>Roseobacteraceae</taxon>
        <taxon>Ruegeria</taxon>
    </lineage>
</organism>
<reference evidence="3" key="1">
    <citation type="submission" date="2015-09" db="EMBL/GenBank/DDBJ databases">
        <authorList>
            <person name="Rodrigo-Torres L."/>
            <person name="Arahal D.R."/>
        </authorList>
    </citation>
    <scope>NUCLEOTIDE SEQUENCE [LARGE SCALE GENOMIC DNA]</scope>
    <source>
        <strain evidence="3">CECT 5091</strain>
    </source>
</reference>
<protein>
    <submittedName>
        <fullName evidence="2">Putative sterol carrier protein</fullName>
    </submittedName>
</protein>
<name>A0A0P1IHY4_9RHOB</name>
<evidence type="ECO:0000259" key="1">
    <source>
        <dbReference type="Pfam" id="PF02036"/>
    </source>
</evidence>
<dbReference type="SUPFAM" id="SSF55718">
    <property type="entry name" value="SCP-like"/>
    <property type="match status" value="1"/>
</dbReference>
<dbReference type="Gene3D" id="3.30.1050.10">
    <property type="entry name" value="SCP2 sterol-binding domain"/>
    <property type="match status" value="1"/>
</dbReference>
<feature type="domain" description="SCP2" evidence="1">
    <location>
        <begin position="16"/>
        <end position="92"/>
    </location>
</feature>
<sequence length="93" mass="9723">MLQDIADGIQKGLNGKSFEGSLKFDCGDAGVIVLADNQATTQDRDADCTIRISQDNLTKLLTGKLNPMTGVALGKLKISGNMGVAMKLGQLLG</sequence>
<dbReference type="EMBL" id="CYUD01000013">
    <property type="protein sequence ID" value="CUK13663.1"/>
    <property type="molecule type" value="Genomic_DNA"/>
</dbReference>
<keyword evidence="3" id="KW-1185">Reference proteome</keyword>
<dbReference type="Proteomes" id="UP000051260">
    <property type="component" value="Unassembled WGS sequence"/>
</dbReference>
<dbReference type="InterPro" id="IPR003033">
    <property type="entry name" value="SCP2_sterol-bd_dom"/>
</dbReference>
<dbReference type="Pfam" id="PF02036">
    <property type="entry name" value="SCP2"/>
    <property type="match status" value="1"/>
</dbReference>